<evidence type="ECO:0000313" key="1">
    <source>
        <dbReference type="EMBL" id="MBP2351596.1"/>
    </source>
</evidence>
<accession>A0ABS4UJ65</accession>
<organism evidence="1 2">
    <name type="scientific">Kribbella aluminosa</name>
    <dbReference type="NCBI Taxonomy" id="416017"/>
    <lineage>
        <taxon>Bacteria</taxon>
        <taxon>Bacillati</taxon>
        <taxon>Actinomycetota</taxon>
        <taxon>Actinomycetes</taxon>
        <taxon>Propionibacteriales</taxon>
        <taxon>Kribbellaceae</taxon>
        <taxon>Kribbella</taxon>
    </lineage>
</organism>
<dbReference type="EMBL" id="JAGINT010000001">
    <property type="protein sequence ID" value="MBP2351596.1"/>
    <property type="molecule type" value="Genomic_DNA"/>
</dbReference>
<keyword evidence="2" id="KW-1185">Reference proteome</keyword>
<dbReference type="Gene3D" id="3.40.190.10">
    <property type="entry name" value="Periplasmic binding protein-like II"/>
    <property type="match status" value="2"/>
</dbReference>
<protein>
    <submittedName>
        <fullName evidence="1">Raffinose/stachyose/melibiose transport system substrate-binding protein</fullName>
    </submittedName>
</protein>
<reference evidence="1 2" key="1">
    <citation type="submission" date="2021-03" db="EMBL/GenBank/DDBJ databases">
        <title>Sequencing the genomes of 1000 actinobacteria strains.</title>
        <authorList>
            <person name="Klenk H.-P."/>
        </authorList>
    </citation>
    <scope>NUCLEOTIDE SEQUENCE [LARGE SCALE GENOMIC DNA]</scope>
    <source>
        <strain evidence="1 2">DSM 18824</strain>
    </source>
</reference>
<gene>
    <name evidence="1" type="ORF">JOF29_002679</name>
</gene>
<dbReference type="InterPro" id="IPR050490">
    <property type="entry name" value="Bact_solute-bd_prot1"/>
</dbReference>
<dbReference type="Proteomes" id="UP000755585">
    <property type="component" value="Unassembled WGS sequence"/>
</dbReference>
<name>A0ABS4UJ65_9ACTN</name>
<evidence type="ECO:0000313" key="2">
    <source>
        <dbReference type="Proteomes" id="UP000755585"/>
    </source>
</evidence>
<dbReference type="PANTHER" id="PTHR43649:SF12">
    <property type="entry name" value="DIACETYLCHITOBIOSE BINDING PROTEIN DASA"/>
    <property type="match status" value="1"/>
</dbReference>
<dbReference type="RefSeq" id="WP_209694480.1">
    <property type="nucleotide sequence ID" value="NZ_BAAAVU010000030.1"/>
</dbReference>
<sequence length="402" mass="42890">MKSEGNVTLDVWADQGEVDLMKSLVPVYEKKFPNVTVKVQFKSFNDLTATVLNAMSSSSPPDVAQGNQGWQIDGSLVKNKLIRPLNDVASAYGYTQAVGAAISQVKWSPDGKVFGTGDIYGMAPDNQMVGIFYNREKLAQLHLTVPKTFAEFQHALAAAKTAGQTPIVLGNSDKGSAMQAFSIVQGAMTPAADTVAWITGEKGKTFDLPSNKAALELWSQWANNGYLSAGYNGMSPDDAAKKFANGEGLFYIGGNWAASAISDGKTFGFIAAPSGAGNTATSCGSFGLDWHVSSRTKHPYAAIAFVGLINSPGSSKYLAAARRVPITAEGVQVSDPLFSDLMAASKEQLSHNGALYYFGWATPTMPSTFTTDLQKVMGGQQTPVEMIKDVQGNWSQFQDSRK</sequence>
<dbReference type="PANTHER" id="PTHR43649">
    <property type="entry name" value="ARABINOSE-BINDING PROTEIN-RELATED"/>
    <property type="match status" value="1"/>
</dbReference>
<dbReference type="InterPro" id="IPR006059">
    <property type="entry name" value="SBP"/>
</dbReference>
<comment type="caution">
    <text evidence="1">The sequence shown here is derived from an EMBL/GenBank/DDBJ whole genome shotgun (WGS) entry which is preliminary data.</text>
</comment>
<dbReference type="SUPFAM" id="SSF53850">
    <property type="entry name" value="Periplasmic binding protein-like II"/>
    <property type="match status" value="1"/>
</dbReference>
<dbReference type="Pfam" id="PF13416">
    <property type="entry name" value="SBP_bac_8"/>
    <property type="match status" value="1"/>
</dbReference>
<proteinExistence type="predicted"/>